<evidence type="ECO:0000313" key="2">
    <source>
        <dbReference type="Proteomes" id="UP001060215"/>
    </source>
</evidence>
<keyword evidence="2" id="KW-1185">Reference proteome</keyword>
<sequence>MDELEFQRILNLFPVVRPRDYHADSVSSTRQSTAQPPPNEEEKEWQDAWDGLDEKEIAIQEIEHDSFWAKLKMAAEKKVGAAKAEQFCNAFRTIHMKLVYEEISLDAARSFLSSPKSYGE</sequence>
<proteinExistence type="predicted"/>
<gene>
    <name evidence="1" type="ORF">LOK49_LG12G00652</name>
</gene>
<accession>A0ACC0FW86</accession>
<dbReference type="EMBL" id="CM045770">
    <property type="protein sequence ID" value="KAI7991641.1"/>
    <property type="molecule type" value="Genomic_DNA"/>
</dbReference>
<name>A0ACC0FW86_9ERIC</name>
<organism evidence="1 2">
    <name type="scientific">Camellia lanceoleosa</name>
    <dbReference type="NCBI Taxonomy" id="1840588"/>
    <lineage>
        <taxon>Eukaryota</taxon>
        <taxon>Viridiplantae</taxon>
        <taxon>Streptophyta</taxon>
        <taxon>Embryophyta</taxon>
        <taxon>Tracheophyta</taxon>
        <taxon>Spermatophyta</taxon>
        <taxon>Magnoliopsida</taxon>
        <taxon>eudicotyledons</taxon>
        <taxon>Gunneridae</taxon>
        <taxon>Pentapetalae</taxon>
        <taxon>asterids</taxon>
        <taxon>Ericales</taxon>
        <taxon>Theaceae</taxon>
        <taxon>Camellia</taxon>
    </lineage>
</organism>
<protein>
    <submittedName>
        <fullName evidence="1">Uncharacterized protein</fullName>
    </submittedName>
</protein>
<evidence type="ECO:0000313" key="1">
    <source>
        <dbReference type="EMBL" id="KAI7991641.1"/>
    </source>
</evidence>
<comment type="caution">
    <text evidence="1">The sequence shown here is derived from an EMBL/GenBank/DDBJ whole genome shotgun (WGS) entry which is preliminary data.</text>
</comment>
<reference evidence="1 2" key="1">
    <citation type="journal article" date="2022" name="Plant J.">
        <title>Chromosome-level genome of Camellia lanceoleosa provides a valuable resource for understanding genome evolution and self-incompatibility.</title>
        <authorList>
            <person name="Gong W."/>
            <person name="Xiao S."/>
            <person name="Wang L."/>
            <person name="Liao Z."/>
            <person name="Chang Y."/>
            <person name="Mo W."/>
            <person name="Hu G."/>
            <person name="Li W."/>
            <person name="Zhao G."/>
            <person name="Zhu H."/>
            <person name="Hu X."/>
            <person name="Ji K."/>
            <person name="Xiang X."/>
            <person name="Song Q."/>
            <person name="Yuan D."/>
            <person name="Jin S."/>
            <person name="Zhang L."/>
        </authorList>
    </citation>
    <scope>NUCLEOTIDE SEQUENCE [LARGE SCALE GENOMIC DNA]</scope>
    <source>
        <strain evidence="1">SQ_2022a</strain>
    </source>
</reference>
<dbReference type="Proteomes" id="UP001060215">
    <property type="component" value="Chromosome 13"/>
</dbReference>